<proteinExistence type="predicted"/>
<dbReference type="EMBL" id="JAAIJQ010000024">
    <property type="protein sequence ID" value="NEV62218.1"/>
    <property type="molecule type" value="Genomic_DNA"/>
</dbReference>
<gene>
    <name evidence="1" type="ORF">G3446_09995</name>
</gene>
<protein>
    <submittedName>
        <fullName evidence="1">Uncharacterized protein</fullName>
    </submittedName>
</protein>
<organism evidence="1 2">
    <name type="scientific">Thiorhodococcus minor</name>
    <dbReference type="NCBI Taxonomy" id="57489"/>
    <lineage>
        <taxon>Bacteria</taxon>
        <taxon>Pseudomonadati</taxon>
        <taxon>Pseudomonadota</taxon>
        <taxon>Gammaproteobacteria</taxon>
        <taxon>Chromatiales</taxon>
        <taxon>Chromatiaceae</taxon>
        <taxon>Thiorhodococcus</taxon>
    </lineage>
</organism>
<name>A0A6M0JXE8_9GAMM</name>
<dbReference type="RefSeq" id="WP_164452692.1">
    <property type="nucleotide sequence ID" value="NZ_JAAIJQ010000024.1"/>
</dbReference>
<sequence length="85" mass="9972">MAKIERAHESWEPVRQAAQAMLQHDSEHFAELLRTDEGSATALELAQQLEAYLEWRNSQTEALQAVSTRLWLAIRRRIEQARWQD</sequence>
<evidence type="ECO:0000313" key="2">
    <source>
        <dbReference type="Proteomes" id="UP000483379"/>
    </source>
</evidence>
<reference evidence="1 2" key="1">
    <citation type="submission" date="2020-02" db="EMBL/GenBank/DDBJ databases">
        <title>Genome sequences of Thiorhodococcus mannitoliphagus and Thiorhodococcus minor, purple sulfur photosynthetic bacteria in the gammaproteobacterial family, Chromatiaceae.</title>
        <authorList>
            <person name="Aviles F.A."/>
            <person name="Meyer T.E."/>
            <person name="Kyndt J.A."/>
        </authorList>
    </citation>
    <scope>NUCLEOTIDE SEQUENCE [LARGE SCALE GENOMIC DNA]</scope>
    <source>
        <strain evidence="1 2">DSM 11518</strain>
    </source>
</reference>
<evidence type="ECO:0000313" key="1">
    <source>
        <dbReference type="EMBL" id="NEV62218.1"/>
    </source>
</evidence>
<comment type="caution">
    <text evidence="1">The sequence shown here is derived from an EMBL/GenBank/DDBJ whole genome shotgun (WGS) entry which is preliminary data.</text>
</comment>
<accession>A0A6M0JXE8</accession>
<dbReference type="Proteomes" id="UP000483379">
    <property type="component" value="Unassembled WGS sequence"/>
</dbReference>
<dbReference type="AlphaFoldDB" id="A0A6M0JXE8"/>
<keyword evidence="2" id="KW-1185">Reference proteome</keyword>